<dbReference type="SUPFAM" id="SSF48340">
    <property type="entry name" value="Interferon-induced guanylate-binding protein 1 (GBP1), C-terminal domain"/>
    <property type="match status" value="1"/>
</dbReference>
<dbReference type="Pfam" id="PF02841">
    <property type="entry name" value="GBP_C"/>
    <property type="match status" value="1"/>
</dbReference>
<dbReference type="InterPro" id="IPR036543">
    <property type="entry name" value="Guanylate-bd_C_sf"/>
</dbReference>
<comment type="similarity">
    <text evidence="4">Belongs to the TRAFAC class dynamin-like GTPase superfamily. GB1/RHD3 GTPase family.</text>
</comment>
<keyword evidence="1" id="KW-0547">Nucleotide-binding</keyword>
<evidence type="ECO:0000256" key="4">
    <source>
        <dbReference type="PROSITE-ProRule" id="PRU01052"/>
    </source>
</evidence>
<feature type="transmembrane region" description="Helical" evidence="5">
    <location>
        <begin position="12"/>
        <end position="29"/>
    </location>
</feature>
<accession>A0A2K1INV8</accession>
<dbReference type="FunFam" id="3.40.50.300:FF:001063">
    <property type="entry name" value="Guanylate-binding family protein"/>
    <property type="match status" value="1"/>
</dbReference>
<dbReference type="GO" id="GO:0005783">
    <property type="term" value="C:endoplasmic reticulum"/>
    <property type="evidence" value="ECO:0007669"/>
    <property type="project" value="EnsemblPlants"/>
</dbReference>
<keyword evidence="9" id="KW-1185">Reference proteome</keyword>
<gene>
    <name evidence="8" type="primary">LOC112274746</name>
    <name evidence="7" type="ORF">PHYPA_027279</name>
</gene>
<feature type="transmembrane region" description="Helical" evidence="5">
    <location>
        <begin position="575"/>
        <end position="592"/>
    </location>
</feature>
<protein>
    <recommendedName>
        <fullName evidence="6">GB1/RHD3-type G domain-containing protein</fullName>
    </recommendedName>
</protein>
<keyword evidence="3" id="KW-0342">GTP-binding</keyword>
<dbReference type="Proteomes" id="UP000006727">
    <property type="component" value="Chromosome 22"/>
</dbReference>
<dbReference type="SUPFAM" id="SSF52540">
    <property type="entry name" value="P-loop containing nucleoside triphosphate hydrolases"/>
    <property type="match status" value="1"/>
</dbReference>
<name>A0A2K1INV8_PHYPA</name>
<keyword evidence="5" id="KW-0812">Transmembrane</keyword>
<keyword evidence="5" id="KW-0472">Membrane</keyword>
<feature type="transmembrane region" description="Helical" evidence="5">
    <location>
        <begin position="526"/>
        <end position="545"/>
    </location>
</feature>
<dbReference type="InterPro" id="IPR027417">
    <property type="entry name" value="P-loop_NTPase"/>
</dbReference>
<keyword evidence="2" id="KW-0378">Hydrolase</keyword>
<dbReference type="PaxDb" id="3218-PP1S100_89V6.1"/>
<dbReference type="CDD" id="cd01851">
    <property type="entry name" value="GBP"/>
    <property type="match status" value="1"/>
</dbReference>
<dbReference type="OrthoDB" id="7788754at2759"/>
<organism evidence="7">
    <name type="scientific">Physcomitrium patens</name>
    <name type="common">Spreading-leaved earth moss</name>
    <name type="synonym">Physcomitrella patens</name>
    <dbReference type="NCBI Taxonomy" id="3218"/>
    <lineage>
        <taxon>Eukaryota</taxon>
        <taxon>Viridiplantae</taxon>
        <taxon>Streptophyta</taxon>
        <taxon>Embryophyta</taxon>
        <taxon>Bryophyta</taxon>
        <taxon>Bryophytina</taxon>
        <taxon>Bryopsida</taxon>
        <taxon>Funariidae</taxon>
        <taxon>Funariales</taxon>
        <taxon>Funariaceae</taxon>
        <taxon>Physcomitrium</taxon>
    </lineage>
</organism>
<dbReference type="EMBL" id="ABEU02000022">
    <property type="protein sequence ID" value="PNR30963.1"/>
    <property type="molecule type" value="Genomic_DNA"/>
</dbReference>
<evidence type="ECO:0000256" key="2">
    <source>
        <dbReference type="ARBA" id="ARBA00022801"/>
    </source>
</evidence>
<dbReference type="InterPro" id="IPR015894">
    <property type="entry name" value="Guanylate-bd_N"/>
</dbReference>
<feature type="transmembrane region" description="Helical" evidence="5">
    <location>
        <begin position="500"/>
        <end position="519"/>
    </location>
</feature>
<evidence type="ECO:0000259" key="6">
    <source>
        <dbReference type="PROSITE" id="PS51715"/>
    </source>
</evidence>
<dbReference type="EnsemblPlants" id="Pp3c22_17680V3.1">
    <property type="protein sequence ID" value="Pp3c22_17680V3.1"/>
    <property type="gene ID" value="Pp3c22_17680"/>
</dbReference>
<dbReference type="AlphaFoldDB" id="A0A2K1INV8"/>
<dbReference type="InterPro" id="IPR030386">
    <property type="entry name" value="G_GB1_RHD3_dom"/>
</dbReference>
<dbReference type="InterPro" id="IPR003191">
    <property type="entry name" value="Guanylate-bd/ATL_C"/>
</dbReference>
<dbReference type="Gene3D" id="3.40.50.300">
    <property type="entry name" value="P-loop containing nucleotide triphosphate hydrolases"/>
    <property type="match status" value="1"/>
</dbReference>
<dbReference type="Pfam" id="PF02263">
    <property type="entry name" value="GBP"/>
    <property type="match status" value="1"/>
</dbReference>
<reference evidence="8" key="3">
    <citation type="submission" date="2020-12" db="UniProtKB">
        <authorList>
            <consortium name="EnsemblPlants"/>
        </authorList>
    </citation>
    <scope>IDENTIFICATION</scope>
</reference>
<dbReference type="PROSITE" id="PS51715">
    <property type="entry name" value="G_GB1_RHD3"/>
    <property type="match status" value="1"/>
</dbReference>
<evidence type="ECO:0000256" key="1">
    <source>
        <dbReference type="ARBA" id="ARBA00022741"/>
    </source>
</evidence>
<feature type="domain" description="GB1/RHD3-type G" evidence="6">
    <location>
        <begin position="74"/>
        <end position="173"/>
    </location>
</feature>
<dbReference type="GO" id="GO:0005525">
    <property type="term" value="F:GTP binding"/>
    <property type="evidence" value="ECO:0000318"/>
    <property type="project" value="GO_Central"/>
</dbReference>
<dbReference type="FunCoup" id="A0A2K1INV8">
    <property type="interactions" value="1518"/>
</dbReference>
<dbReference type="Gene3D" id="1.20.1000.10">
    <property type="entry name" value="Guanylate-binding protein, C-terminal domain"/>
    <property type="match status" value="1"/>
</dbReference>
<evidence type="ECO:0000313" key="7">
    <source>
        <dbReference type="EMBL" id="PNR30963.1"/>
    </source>
</evidence>
<dbReference type="Gramene" id="Pp3c22_17680V3.1">
    <property type="protein sequence ID" value="Pp3c22_17680V3.1"/>
    <property type="gene ID" value="Pp3c22_17680"/>
</dbReference>
<dbReference type="GO" id="GO:0003924">
    <property type="term" value="F:GTPase activity"/>
    <property type="evidence" value="ECO:0000318"/>
    <property type="project" value="GO_Central"/>
</dbReference>
<evidence type="ECO:0000256" key="5">
    <source>
        <dbReference type="SAM" id="Phobius"/>
    </source>
</evidence>
<reference evidence="7 9" key="1">
    <citation type="journal article" date="2008" name="Science">
        <title>The Physcomitrella genome reveals evolutionary insights into the conquest of land by plants.</title>
        <authorList>
            <person name="Rensing S."/>
            <person name="Lang D."/>
            <person name="Zimmer A."/>
            <person name="Terry A."/>
            <person name="Salamov A."/>
            <person name="Shapiro H."/>
            <person name="Nishiyama T."/>
            <person name="Perroud P.-F."/>
            <person name="Lindquist E."/>
            <person name="Kamisugi Y."/>
            <person name="Tanahashi T."/>
            <person name="Sakakibara K."/>
            <person name="Fujita T."/>
            <person name="Oishi K."/>
            <person name="Shin-I T."/>
            <person name="Kuroki Y."/>
            <person name="Toyoda A."/>
            <person name="Suzuki Y."/>
            <person name="Hashimoto A."/>
            <person name="Yamaguchi K."/>
            <person name="Sugano A."/>
            <person name="Kohara Y."/>
            <person name="Fujiyama A."/>
            <person name="Anterola A."/>
            <person name="Aoki S."/>
            <person name="Ashton N."/>
            <person name="Barbazuk W.B."/>
            <person name="Barker E."/>
            <person name="Bennetzen J."/>
            <person name="Bezanilla M."/>
            <person name="Blankenship R."/>
            <person name="Cho S.H."/>
            <person name="Dutcher S."/>
            <person name="Estelle M."/>
            <person name="Fawcett J.A."/>
            <person name="Gundlach H."/>
            <person name="Hanada K."/>
            <person name="Heyl A."/>
            <person name="Hicks K.A."/>
            <person name="Hugh J."/>
            <person name="Lohr M."/>
            <person name="Mayer K."/>
            <person name="Melkozernov A."/>
            <person name="Murata T."/>
            <person name="Nelson D."/>
            <person name="Pils B."/>
            <person name="Prigge M."/>
            <person name="Reiss B."/>
            <person name="Renner T."/>
            <person name="Rombauts S."/>
            <person name="Rushton P."/>
            <person name="Sanderfoot A."/>
            <person name="Schween G."/>
            <person name="Shiu S.-H."/>
            <person name="Stueber K."/>
            <person name="Theodoulou F.L."/>
            <person name="Tu H."/>
            <person name="Van de Peer Y."/>
            <person name="Verrier P.J."/>
            <person name="Waters E."/>
            <person name="Wood A."/>
            <person name="Yang L."/>
            <person name="Cove D."/>
            <person name="Cuming A."/>
            <person name="Hasebe M."/>
            <person name="Lucas S."/>
            <person name="Mishler D.B."/>
            <person name="Reski R."/>
            <person name="Grigoriev I."/>
            <person name="Quatrano R.S."/>
            <person name="Boore J.L."/>
        </authorList>
    </citation>
    <scope>NUCLEOTIDE SEQUENCE [LARGE SCALE GENOMIC DNA]</scope>
    <source>
        <strain evidence="8 9">cv. Gransden 2004</strain>
    </source>
</reference>
<evidence type="ECO:0000313" key="9">
    <source>
        <dbReference type="Proteomes" id="UP000006727"/>
    </source>
</evidence>
<evidence type="ECO:0000256" key="3">
    <source>
        <dbReference type="ARBA" id="ARBA00023134"/>
    </source>
</evidence>
<dbReference type="PANTHER" id="PTHR10751">
    <property type="entry name" value="GUANYLATE BINDING PROTEIN"/>
    <property type="match status" value="1"/>
</dbReference>
<reference evidence="7 9" key="2">
    <citation type="journal article" date="2018" name="Plant J.">
        <title>The Physcomitrella patens chromosome-scale assembly reveals moss genome structure and evolution.</title>
        <authorList>
            <person name="Lang D."/>
            <person name="Ullrich K.K."/>
            <person name="Murat F."/>
            <person name="Fuchs J."/>
            <person name="Jenkins J."/>
            <person name="Haas F.B."/>
            <person name="Piednoel M."/>
            <person name="Gundlach H."/>
            <person name="Van Bel M."/>
            <person name="Meyberg R."/>
            <person name="Vives C."/>
            <person name="Morata J."/>
            <person name="Symeonidi A."/>
            <person name="Hiss M."/>
            <person name="Muchero W."/>
            <person name="Kamisugi Y."/>
            <person name="Saleh O."/>
            <person name="Blanc G."/>
            <person name="Decker E.L."/>
            <person name="van Gessel N."/>
            <person name="Grimwood J."/>
            <person name="Hayes R.D."/>
            <person name="Graham S.W."/>
            <person name="Gunter L.E."/>
            <person name="McDaniel S.F."/>
            <person name="Hoernstein S.N.W."/>
            <person name="Larsson A."/>
            <person name="Li F.W."/>
            <person name="Perroud P.F."/>
            <person name="Phillips J."/>
            <person name="Ranjan P."/>
            <person name="Rokshar D.S."/>
            <person name="Rothfels C.J."/>
            <person name="Schneider L."/>
            <person name="Shu S."/>
            <person name="Stevenson D.W."/>
            <person name="Thummler F."/>
            <person name="Tillich M."/>
            <person name="Villarreal Aguilar J.C."/>
            <person name="Widiez T."/>
            <person name="Wong G.K."/>
            <person name="Wymore A."/>
            <person name="Zhang Y."/>
            <person name="Zimmer A.D."/>
            <person name="Quatrano R.S."/>
            <person name="Mayer K.F.X."/>
            <person name="Goodstein D."/>
            <person name="Casacuberta J.M."/>
            <person name="Vandepoele K."/>
            <person name="Reski R."/>
            <person name="Cuming A.C."/>
            <person name="Tuskan G.A."/>
            <person name="Maumus F."/>
            <person name="Salse J."/>
            <person name="Schmutz J."/>
            <person name="Rensing S.A."/>
        </authorList>
    </citation>
    <scope>NUCLEOTIDE SEQUENCE [LARGE SCALE GENOMIC DNA]</scope>
    <source>
        <strain evidence="8 9">cv. Gransden 2004</strain>
    </source>
</reference>
<dbReference type="GO" id="GO:0005635">
    <property type="term" value="C:nuclear envelope"/>
    <property type="evidence" value="ECO:0007669"/>
    <property type="project" value="EnsemblPlants"/>
</dbReference>
<proteinExistence type="inferred from homology"/>
<evidence type="ECO:0000313" key="8">
    <source>
        <dbReference type="EnsemblPlants" id="Pp3c22_17680V3.1"/>
    </source>
</evidence>
<sequence length="622" mass="70494">MDGRQSKTCSRVAFLSFVLCYFIGVVGYGDMSGSHLRGSTSSQFHKAFSIVEPDPGHTKLAVSRSGLNAIARITNPIAVVAVIGPYRSGKSFLLNQLLSLSCNEGFGVGHMRDTKTRGIWAWGEPLEINLDGVKTSVLFLDTEGFESIGKSNVYDDRIFALAAIMSSVLIYNLPETVREADIAKLSFAVDLAEEFYGRVKGRESILEPAKLLWLIQRDFLEGKSVQAMVEEALQTVPNPDNNKDIFQVNRIRKSLSLMAENSTAFSLPQPHLERTKLCEMGDSELHHSYVSQRERLKKVVTSMIRPKIVQGGTITGKDFVSLLEQTLDALNKGEIPSAGYVVEAFNRAVVDRCVALYNTRMSKFQLPVREEELLSGHESTVHEVTSLFGKERFGRQKDNDESSRMLLMQVEKAYVTLVEINTFRSSRQCDNIYTSCEDQLDSLQGLRLPSMAKFSAGITSCNITFTKNCLGPSKPVYQKRLEKMWLKARSHFINNYNQRLFNWLVVLSLVMVVVGRFVIKFLLLEIAAWGLFIFLETYTRIFWSAESLYYNPTWRVVVSAWEATVYGPLLDLDRWFIPLSWIIFFGFITYRLKFGRRKKGPAPLLPSVDIPRTSRRSRFLKM</sequence>
<keyword evidence="5" id="KW-1133">Transmembrane helix</keyword>